<dbReference type="FunFam" id="1.10.390.10:FF:000011">
    <property type="entry name" value="Transcription initiation factor TFIID subunit"/>
    <property type="match status" value="1"/>
</dbReference>
<dbReference type="CDD" id="cd09839">
    <property type="entry name" value="M1_like_TAF2"/>
    <property type="match status" value="1"/>
</dbReference>
<dbReference type="SUPFAM" id="SSF55486">
    <property type="entry name" value="Metalloproteases ('zincins'), catalytic domain"/>
    <property type="match status" value="1"/>
</dbReference>
<dbReference type="Pfam" id="PF25577">
    <property type="entry name" value="TPR_TAF2_C"/>
    <property type="match status" value="1"/>
</dbReference>
<comment type="similarity">
    <text evidence="2">Belongs to the TAF2 family.</text>
</comment>
<name>A0A9P8C0M3_9HELO</name>
<keyword evidence="6" id="KW-0539">Nucleus</keyword>
<dbReference type="InterPro" id="IPR042097">
    <property type="entry name" value="Aminopeptidase_N-like_N_sf"/>
</dbReference>
<dbReference type="OrthoDB" id="308861at2759"/>
<feature type="region of interest" description="Disordered" evidence="9">
    <location>
        <begin position="1259"/>
        <end position="1625"/>
    </location>
</feature>
<evidence type="ECO:0000259" key="11">
    <source>
        <dbReference type="Pfam" id="PF25577"/>
    </source>
</evidence>
<feature type="compositionally biased region" description="Pro residues" evidence="9">
    <location>
        <begin position="1346"/>
        <end position="1365"/>
    </location>
</feature>
<dbReference type="Gene3D" id="2.60.40.1730">
    <property type="entry name" value="tricorn interacting facor f3 domain"/>
    <property type="match status" value="1"/>
</dbReference>
<dbReference type="GO" id="GO:0000976">
    <property type="term" value="F:transcription cis-regulatory region binding"/>
    <property type="evidence" value="ECO:0007669"/>
    <property type="project" value="TreeGrafter"/>
</dbReference>
<dbReference type="InterPro" id="IPR027268">
    <property type="entry name" value="Peptidase_M4/M1_CTD_sf"/>
</dbReference>
<comment type="subcellular location">
    <subcellularLocation>
        <location evidence="1">Nucleus</location>
    </subcellularLocation>
</comment>
<dbReference type="PANTHER" id="PTHR15137">
    <property type="entry name" value="TRANSCRIPTION INITIATION FACTOR TFIID"/>
    <property type="match status" value="1"/>
</dbReference>
<evidence type="ECO:0000256" key="6">
    <source>
        <dbReference type="ARBA" id="ARBA00023242"/>
    </source>
</evidence>
<dbReference type="Gene3D" id="1.10.390.10">
    <property type="entry name" value="Neutral Protease Domain 2"/>
    <property type="match status" value="1"/>
</dbReference>
<feature type="compositionally biased region" description="Gly residues" evidence="9">
    <location>
        <begin position="1561"/>
        <end position="1600"/>
    </location>
</feature>
<evidence type="ECO:0000256" key="7">
    <source>
        <dbReference type="ARBA" id="ARBA00025346"/>
    </source>
</evidence>
<evidence type="ECO:0000313" key="13">
    <source>
        <dbReference type="Proteomes" id="UP000824998"/>
    </source>
</evidence>
<keyword evidence="4" id="KW-0805">Transcription regulation</keyword>
<feature type="compositionally biased region" description="Low complexity" evidence="9">
    <location>
        <begin position="1265"/>
        <end position="1288"/>
    </location>
</feature>
<dbReference type="Proteomes" id="UP000824998">
    <property type="component" value="Unassembled WGS sequence"/>
</dbReference>
<evidence type="ECO:0000256" key="4">
    <source>
        <dbReference type="ARBA" id="ARBA00023015"/>
    </source>
</evidence>
<dbReference type="EMBL" id="MU251756">
    <property type="protein sequence ID" value="KAG9229543.1"/>
    <property type="molecule type" value="Genomic_DNA"/>
</dbReference>
<feature type="compositionally biased region" description="Polar residues" evidence="9">
    <location>
        <begin position="1289"/>
        <end position="1298"/>
    </location>
</feature>
<dbReference type="GO" id="GO:0003682">
    <property type="term" value="F:chromatin binding"/>
    <property type="evidence" value="ECO:0007669"/>
    <property type="project" value="TreeGrafter"/>
</dbReference>
<evidence type="ECO:0000259" key="10">
    <source>
        <dbReference type="Pfam" id="PF25316"/>
    </source>
</evidence>
<evidence type="ECO:0000256" key="3">
    <source>
        <dbReference type="ARBA" id="ARBA00017363"/>
    </source>
</evidence>
<dbReference type="Pfam" id="PF25316">
    <property type="entry name" value="TAF2_3rd"/>
    <property type="match status" value="1"/>
</dbReference>
<gene>
    <name evidence="12" type="ORF">BJ875DRAFT_488823</name>
</gene>
<feature type="compositionally biased region" description="Basic and acidic residues" evidence="9">
    <location>
        <begin position="1311"/>
        <end position="1321"/>
    </location>
</feature>
<feature type="compositionally biased region" description="Basic and acidic residues" evidence="9">
    <location>
        <begin position="1608"/>
        <end position="1619"/>
    </location>
</feature>
<comment type="function">
    <text evidence="7">Functions as a component of the DNA-binding general transcription factor complex TFIID. Binding of TFIID to a promoter (with or without TATA element) is the initial step in pre-initiation complex (PIC) formation. TFIID plays a key role in the regulation of gene expression by RNA polymerase II through different activities such as transcription activator interaction, core promoter recognition and selectivity, TFIIA and TFIIB interaction, chromatin modification (histone acetylation by TAF1), facilitation of DNA opening and initiation of transcription.</text>
</comment>
<dbReference type="InterPro" id="IPR057991">
    <property type="entry name" value="TPR_TAF2_C"/>
</dbReference>
<proteinExistence type="inferred from homology"/>
<keyword evidence="5" id="KW-0804">Transcription</keyword>
<keyword evidence="13" id="KW-1185">Reference proteome</keyword>
<evidence type="ECO:0000256" key="8">
    <source>
        <dbReference type="ARBA" id="ARBA00076306"/>
    </source>
</evidence>
<feature type="compositionally biased region" description="Low complexity" evidence="9">
    <location>
        <begin position="1366"/>
        <end position="1379"/>
    </location>
</feature>
<feature type="compositionally biased region" description="Basic and acidic residues" evidence="9">
    <location>
        <begin position="1331"/>
        <end position="1343"/>
    </location>
</feature>
<reference evidence="12" key="1">
    <citation type="journal article" date="2021" name="IMA Fungus">
        <title>Genomic characterization of three marine fungi, including Emericellopsis atlantica sp. nov. with signatures of a generalist lifestyle and marine biomass degradation.</title>
        <authorList>
            <person name="Hagestad O.C."/>
            <person name="Hou L."/>
            <person name="Andersen J.H."/>
            <person name="Hansen E.H."/>
            <person name="Altermark B."/>
            <person name="Li C."/>
            <person name="Kuhnert E."/>
            <person name="Cox R.J."/>
            <person name="Crous P.W."/>
            <person name="Spatafora J.W."/>
            <person name="Lail K."/>
            <person name="Amirebrahimi M."/>
            <person name="Lipzen A."/>
            <person name="Pangilinan J."/>
            <person name="Andreopoulos W."/>
            <person name="Hayes R.D."/>
            <person name="Ng V."/>
            <person name="Grigoriev I.V."/>
            <person name="Jackson S.A."/>
            <person name="Sutton T.D.S."/>
            <person name="Dobson A.D.W."/>
            <person name="Rama T."/>
        </authorList>
    </citation>
    <scope>NUCLEOTIDE SEQUENCE</scope>
    <source>
        <strain evidence="12">TRa018bII</strain>
    </source>
</reference>
<feature type="domain" description="Transcription initiation factor TFIID subunit 2 Ig-like" evidence="10">
    <location>
        <begin position="617"/>
        <end position="797"/>
    </location>
</feature>
<feature type="domain" description="Transcription initiation factor TFIID subunit 2 TPR repeats" evidence="11">
    <location>
        <begin position="802"/>
        <end position="1099"/>
    </location>
</feature>
<feature type="compositionally biased region" description="Polar residues" evidence="9">
    <location>
        <begin position="1420"/>
        <end position="1431"/>
    </location>
</feature>
<evidence type="ECO:0000256" key="5">
    <source>
        <dbReference type="ARBA" id="ARBA00023163"/>
    </source>
</evidence>
<dbReference type="SUPFAM" id="SSF63737">
    <property type="entry name" value="Leukotriene A4 hydrolase N-terminal domain"/>
    <property type="match status" value="1"/>
</dbReference>
<evidence type="ECO:0000256" key="1">
    <source>
        <dbReference type="ARBA" id="ARBA00004123"/>
    </source>
</evidence>
<dbReference type="GO" id="GO:0005669">
    <property type="term" value="C:transcription factor TFIID complex"/>
    <property type="evidence" value="ECO:0007669"/>
    <property type="project" value="InterPro"/>
</dbReference>
<dbReference type="GO" id="GO:0016251">
    <property type="term" value="F:RNA polymerase II general transcription initiation factor activity"/>
    <property type="evidence" value="ECO:0007669"/>
    <property type="project" value="TreeGrafter"/>
</dbReference>
<evidence type="ECO:0000256" key="9">
    <source>
        <dbReference type="SAM" id="MobiDB-lite"/>
    </source>
</evidence>
<dbReference type="PANTHER" id="PTHR15137:SF9">
    <property type="entry name" value="TRANSCRIPTION INITIATION FACTOR TFIID SUBUNIT 2"/>
    <property type="match status" value="1"/>
</dbReference>
<protein>
    <recommendedName>
        <fullName evidence="3">Transcription initiation factor TFIID subunit 2</fullName>
    </recommendedName>
    <alternativeName>
        <fullName evidence="8">TBP-associated factor 2</fullName>
    </alternativeName>
</protein>
<accession>A0A9P8C0M3</accession>
<sequence>MPGVVVEVDPKEAVELAELEELEEMPTAVPEYGFVVAHQRLDLDIDFSTQTVTGWTTITILPQKRDFDTIRIHARQCAIGKVVVEGVEAEFDYEDPMKSMDIPKYVAWGAEQHEMQKERIKHLTGGARTLRMLEISVPRNVRIQEVDPFSDNAATPVAQKAAVGAVRASEGNRPLSAAPTLTPKTAAEQVGGYQPLTVSIEFATKYFRDGLHFVGLSEGDARYPYVYTRHSLDPGTASCIFPCVDDPAMRTTWEINIKVSRSLGDALKRKPVAPLLHKLSFGSGLVNALHGVKPEEEEYEIPLSEDEKILEMVVVCSGELLKETADAEDISKKILSFDVVRAVTAGDIAFAIGPFEQVDLSEFREDEDGEKLGQSQALAVLGYCLPGRSEEVRHTCAPMAHAVDYFTLNFGAYPFPQYSLVFVDDQVRNTEHASSMTLCSARLLLSEDIIDPEIESVRTLVHAAAAQWFGVGIVPNERVDRWITIGLSHFMAGLFMKALCGNNEYAFRQKILTDQLLEQDVDRPSIYALGETLNLGVFEDDFMVLKSQLVLFILDKRIIKASGSAGLTRVLSKLIINGNTGLPEDSVATTKDFRRMIEKVTKYRQTEPFWNQWIYGAGCPGFLIEQKFNKKRLVVEMTITQKQCIINTKRKLSVRSFPRELKEELHGIYAGEVPALFTGPMTIRIHEADGTPYEHIVEITEQNQKIEIPYNTKYKRLKRSRRQKERINAGAPVDIGGENGEDALYYSLGDVLQTPQDAVEWDLGEFDADTEARMENESFEWLRLDADFEWLCRKEFKKMPAYMYTSQLQQDRDVVAQHESMVHLAYAAPAKLVSTFLIRTLMDTRYFHGIRTYAAKLLSIHAKQCTNWVGLTQLEKAYHEFFCYEGTKMPRTNDFSDKRAYWVENAIPESISRARGEDGKTPPAAQQILLDMLRFNDNGNNEYSDFHKVANLLSCLATSLIPGPPTARIAGAIEWPPLALQAKVAVDDAEREKNKRAVLDELDRYRRMDEWINSYQNIYTTTVLDAYRRLMSAKIIPLEPLDFVQYLHDGTLDLVRIKAFEALIDLGFLTNDLIAKLLLNVLSTDNSPFTRNHLFEVFCMGLAKVAFGEGEGTEPPSESAPAPVNANGDDAGMENGQVPVRAEVGNAVEGEGDQDENGGLIVQEATTEARKLQHDRTTTMEGALVALKAELKSNVVLKHALWSAIQSSATRPDEQLDLIDICGLLYDAMESMIVKLRLPRYWGVKHRGKGVLLFKETLKVRQGPRKPQLPKQQKTQPSPASNPPAQSSRLQFNVTSGPPASGSMRPPKRPHPGEGIEERPAKRSRLVTIKVPEKIRERIKKIQDTPPCPSRPTPSPGPKFSPRPSPALSSTSASTVSASPAPPVAPKQAPAIKFRKPLPGTPGSSVSADIPDRKPLPGTSGRNALPDSSRTPIPATGGRNPLPLSSGRTSLPAATGRNPLPDSSTRNPLPDSGRRPLPGSAAPLIKTEPPALDRKPSLKIKLSLVLSRPPPSRSERSRSAVQEVSSLAPKGIDARSFAARPPGGLKITREMVDSPSQPAGFRGGFAGRGGVLGFRGRGGPMSRGRGGMRGGMRGRGGRGGARGRAKKGSRERGPKPKDDDMTEDPYDENAKAYLYNSQCGFPESYSPTTSEQSLSQMGTGVVSSSRGINETVAYKLQVASGNVAGDYKHARTHLGTVKLGSGLAFFEDLEQRHIAQKGGKPIDGLDEAARTALLKAWVGGQYIPPKAAATGDVMGQVQSFMRRNETYLPQDMRKLEAKLGSLLPNAPDPQRAKASAPSL</sequence>
<feature type="compositionally biased region" description="Low complexity" evidence="9">
    <location>
        <begin position="1113"/>
        <end position="1123"/>
    </location>
</feature>
<feature type="region of interest" description="Disordered" evidence="9">
    <location>
        <begin position="1109"/>
        <end position="1129"/>
    </location>
</feature>
<dbReference type="InterPro" id="IPR037813">
    <property type="entry name" value="TAF2"/>
</dbReference>
<dbReference type="InterPro" id="IPR057345">
    <property type="entry name" value="Ig-like_TAF2"/>
</dbReference>
<evidence type="ECO:0000256" key="2">
    <source>
        <dbReference type="ARBA" id="ARBA00010937"/>
    </source>
</evidence>
<feature type="region of interest" description="Disordered" evidence="9">
    <location>
        <begin position="1779"/>
        <end position="1799"/>
    </location>
</feature>
<organism evidence="12 13">
    <name type="scientific">Amylocarpus encephaloides</name>
    <dbReference type="NCBI Taxonomy" id="45428"/>
    <lineage>
        <taxon>Eukaryota</taxon>
        <taxon>Fungi</taxon>
        <taxon>Dikarya</taxon>
        <taxon>Ascomycota</taxon>
        <taxon>Pezizomycotina</taxon>
        <taxon>Leotiomycetes</taxon>
        <taxon>Helotiales</taxon>
        <taxon>Helotiales incertae sedis</taxon>
        <taxon>Amylocarpus</taxon>
    </lineage>
</organism>
<comment type="caution">
    <text evidence="12">The sequence shown here is derived from an EMBL/GenBank/DDBJ whole genome shotgun (WGS) entry which is preliminary data.</text>
</comment>
<evidence type="ECO:0000313" key="12">
    <source>
        <dbReference type="EMBL" id="KAG9229543.1"/>
    </source>
</evidence>
<dbReference type="GO" id="GO:0006367">
    <property type="term" value="P:transcription initiation at RNA polymerase II promoter"/>
    <property type="evidence" value="ECO:0007669"/>
    <property type="project" value="TreeGrafter"/>
</dbReference>